<gene>
    <name evidence="2" type="ORF">RVH43_10855</name>
</gene>
<accession>A0A395VJW7</accession>
<feature type="region of interest" description="Disordered" evidence="1">
    <location>
        <begin position="1"/>
        <end position="21"/>
    </location>
</feature>
<feature type="compositionally biased region" description="Polar residues" evidence="1">
    <location>
        <begin position="1"/>
        <end position="10"/>
    </location>
</feature>
<reference evidence="2" key="1">
    <citation type="submission" date="2023-10" db="EMBL/GenBank/DDBJ databases">
        <title>Genome of Potential pathogenic bacteria in Crohn's disease.</title>
        <authorList>
            <person name="Rodriguez-Palacios A."/>
        </authorList>
    </citation>
    <scope>NUCLEOTIDE SEQUENCE</scope>
    <source>
        <strain evidence="2">CavFT-hAR11</strain>
    </source>
</reference>
<dbReference type="Proteomes" id="UP001181239">
    <property type="component" value="Unassembled WGS sequence"/>
</dbReference>
<dbReference type="EMBL" id="JAWDET010000006">
    <property type="protein sequence ID" value="MDU0241098.1"/>
    <property type="molecule type" value="Genomic_DNA"/>
</dbReference>
<sequence>MPLVTRTGQVSFAPKGDKGDKGARMRMRVWGASVSYLEGKQGQQFYDIVLYDNLLYLCIRSHTSVSTENPKQNVASGKIKYWEVAQSWTFIATKLLLTEKIKASMIDADGIMAVNVDISGKITADSGRIGPFSIDSGMLSSKTLYKDTTDTYVGFNLSAGQIEFYNERTFARVKIGGNTQFVTIEGIAYDAGIDIQSPNPMIGMHIKTPSIPLFVEGGNIFLHPNNDSYVSLHGIVGNWRNISDSTSLNNNDDNVMFINTGNIEVTLPPDVPGHTIYFKRMSGGVRLTGGRILPAPGGKEMSSIDLDYASGFVKCMGNYWVMFYCG</sequence>
<proteinExistence type="predicted"/>
<dbReference type="RefSeq" id="WP_117697835.1">
    <property type="nucleotide sequence ID" value="NZ_JAKKWW010000061.1"/>
</dbReference>
<evidence type="ECO:0000313" key="3">
    <source>
        <dbReference type="Proteomes" id="UP001181239"/>
    </source>
</evidence>
<dbReference type="AlphaFoldDB" id="A0A395VJW7"/>
<protein>
    <submittedName>
        <fullName evidence="2">Uncharacterized protein</fullName>
    </submittedName>
</protein>
<evidence type="ECO:0000313" key="2">
    <source>
        <dbReference type="EMBL" id="MDU0241098.1"/>
    </source>
</evidence>
<evidence type="ECO:0000256" key="1">
    <source>
        <dbReference type="SAM" id="MobiDB-lite"/>
    </source>
</evidence>
<name>A0A395VJW7_PHOVU</name>
<organism evidence="2 3">
    <name type="scientific">Phocaeicola vulgatus</name>
    <name type="common">Bacteroides vulgatus</name>
    <dbReference type="NCBI Taxonomy" id="821"/>
    <lineage>
        <taxon>Bacteria</taxon>
        <taxon>Pseudomonadati</taxon>
        <taxon>Bacteroidota</taxon>
        <taxon>Bacteroidia</taxon>
        <taxon>Bacteroidales</taxon>
        <taxon>Bacteroidaceae</taxon>
        <taxon>Phocaeicola</taxon>
    </lineage>
</organism>
<comment type="caution">
    <text evidence="2">The sequence shown here is derived from an EMBL/GenBank/DDBJ whole genome shotgun (WGS) entry which is preliminary data.</text>
</comment>